<dbReference type="Proteomes" id="UP000054097">
    <property type="component" value="Unassembled WGS sequence"/>
</dbReference>
<dbReference type="AlphaFoldDB" id="A0A0C2X0G3"/>
<gene>
    <name evidence="1" type="ORF">M408DRAFT_28256</name>
</gene>
<sequence length="210" mass="23514">MAGKAPGNSSGDNGYATLAPTLKMQHPDVRELNKAPFKEEVEALRVTLSREERLIDILGAEIARVRLEHDIATHALAQAQATLDAALVVYQTSEAMLEGLSTQHNRLLTSITEKKAALHPIRRVPAELWKDVFTFWADDEEHERIQRLDSQLPVEDRTPASLVAASVSHFWRKTALSTPTLVSPFFHDDVSLKRVLVAIYINTKPSIYRN</sequence>
<evidence type="ECO:0008006" key="3">
    <source>
        <dbReference type="Google" id="ProtNLM"/>
    </source>
</evidence>
<dbReference type="EMBL" id="KN824344">
    <property type="protein sequence ID" value="KIM23017.1"/>
    <property type="molecule type" value="Genomic_DNA"/>
</dbReference>
<evidence type="ECO:0000313" key="1">
    <source>
        <dbReference type="EMBL" id="KIM23017.1"/>
    </source>
</evidence>
<dbReference type="HOGENOM" id="CLU_1310779_0_0_1"/>
<protein>
    <recommendedName>
        <fullName evidence="3">F-box domain-containing protein</fullName>
    </recommendedName>
</protein>
<proteinExistence type="predicted"/>
<evidence type="ECO:0000313" key="2">
    <source>
        <dbReference type="Proteomes" id="UP000054097"/>
    </source>
</evidence>
<name>A0A0C2X0G3_SERVB</name>
<accession>A0A0C2X0G3</accession>
<reference evidence="1 2" key="1">
    <citation type="submission" date="2014-04" db="EMBL/GenBank/DDBJ databases">
        <authorList>
            <consortium name="DOE Joint Genome Institute"/>
            <person name="Kuo A."/>
            <person name="Zuccaro A."/>
            <person name="Kohler A."/>
            <person name="Nagy L.G."/>
            <person name="Floudas D."/>
            <person name="Copeland A."/>
            <person name="Barry K.W."/>
            <person name="Cichocki N."/>
            <person name="Veneault-Fourrey C."/>
            <person name="LaButti K."/>
            <person name="Lindquist E.A."/>
            <person name="Lipzen A."/>
            <person name="Lundell T."/>
            <person name="Morin E."/>
            <person name="Murat C."/>
            <person name="Sun H."/>
            <person name="Tunlid A."/>
            <person name="Henrissat B."/>
            <person name="Grigoriev I.V."/>
            <person name="Hibbett D.S."/>
            <person name="Martin F."/>
            <person name="Nordberg H.P."/>
            <person name="Cantor M.N."/>
            <person name="Hua S.X."/>
        </authorList>
    </citation>
    <scope>NUCLEOTIDE SEQUENCE [LARGE SCALE GENOMIC DNA]</scope>
    <source>
        <strain evidence="1 2">MAFF 305830</strain>
    </source>
</reference>
<keyword evidence="2" id="KW-1185">Reference proteome</keyword>
<organism evidence="1 2">
    <name type="scientific">Serendipita vermifera MAFF 305830</name>
    <dbReference type="NCBI Taxonomy" id="933852"/>
    <lineage>
        <taxon>Eukaryota</taxon>
        <taxon>Fungi</taxon>
        <taxon>Dikarya</taxon>
        <taxon>Basidiomycota</taxon>
        <taxon>Agaricomycotina</taxon>
        <taxon>Agaricomycetes</taxon>
        <taxon>Sebacinales</taxon>
        <taxon>Serendipitaceae</taxon>
        <taxon>Serendipita</taxon>
    </lineage>
</organism>
<reference evidence="2" key="2">
    <citation type="submission" date="2015-01" db="EMBL/GenBank/DDBJ databases">
        <title>Evolutionary Origins and Diversification of the Mycorrhizal Mutualists.</title>
        <authorList>
            <consortium name="DOE Joint Genome Institute"/>
            <consortium name="Mycorrhizal Genomics Consortium"/>
            <person name="Kohler A."/>
            <person name="Kuo A."/>
            <person name="Nagy L.G."/>
            <person name="Floudas D."/>
            <person name="Copeland A."/>
            <person name="Barry K.W."/>
            <person name="Cichocki N."/>
            <person name="Veneault-Fourrey C."/>
            <person name="LaButti K."/>
            <person name="Lindquist E.A."/>
            <person name="Lipzen A."/>
            <person name="Lundell T."/>
            <person name="Morin E."/>
            <person name="Murat C."/>
            <person name="Riley R."/>
            <person name="Ohm R."/>
            <person name="Sun H."/>
            <person name="Tunlid A."/>
            <person name="Henrissat B."/>
            <person name="Grigoriev I.V."/>
            <person name="Hibbett D.S."/>
            <person name="Martin F."/>
        </authorList>
    </citation>
    <scope>NUCLEOTIDE SEQUENCE [LARGE SCALE GENOMIC DNA]</scope>
    <source>
        <strain evidence="2">MAFF 305830</strain>
    </source>
</reference>
<dbReference type="OrthoDB" id="3063971at2759"/>